<keyword evidence="2" id="KW-1185">Reference proteome</keyword>
<evidence type="ECO:0000313" key="2">
    <source>
        <dbReference type="Proteomes" id="UP000003250"/>
    </source>
</evidence>
<dbReference type="EMBL" id="AHAM01000285">
    <property type="protein sequence ID" value="EHK53131.1"/>
    <property type="molecule type" value="Genomic_DNA"/>
</dbReference>
<proteinExistence type="predicted"/>
<organism evidence="1 2">
    <name type="scientific">Mesorhizobium alhagi CCNWXJ12-2</name>
    <dbReference type="NCBI Taxonomy" id="1107882"/>
    <lineage>
        <taxon>Bacteria</taxon>
        <taxon>Pseudomonadati</taxon>
        <taxon>Pseudomonadota</taxon>
        <taxon>Alphaproteobacteria</taxon>
        <taxon>Hyphomicrobiales</taxon>
        <taxon>Phyllobacteriaceae</taxon>
        <taxon>Allomesorhizobium</taxon>
    </lineage>
</organism>
<reference evidence="1 2" key="1">
    <citation type="journal article" date="2012" name="J. Bacteriol.">
        <title>Draft Genome Sequence of Mesorhizobium alhagi CCNWXJ12-2T, a Novel Salt-Resistant Species Isolated from the Desert of Northwestern China.</title>
        <authorList>
            <person name="Zhou M."/>
            <person name="Chen W."/>
            <person name="Chen H."/>
            <person name="Wei G."/>
        </authorList>
    </citation>
    <scope>NUCLEOTIDE SEQUENCE [LARGE SCALE GENOMIC DNA]</scope>
    <source>
        <strain evidence="1 2">CCNWXJ12-2</strain>
    </source>
</reference>
<dbReference type="Proteomes" id="UP000003250">
    <property type="component" value="Unassembled WGS sequence"/>
</dbReference>
<gene>
    <name evidence="1" type="ORF">MAXJ12_31779</name>
</gene>
<evidence type="ECO:0000313" key="1">
    <source>
        <dbReference type="EMBL" id="EHK53131.1"/>
    </source>
</evidence>
<sequence>MTPIQFAIASTDLQLAAAVSLVAIPSGGLEIRGSVAVQAKGTALWRSPKKILNPIPDSI</sequence>
<protein>
    <submittedName>
        <fullName evidence="1">Uncharacterized protein</fullName>
    </submittedName>
</protein>
<accession>H0I1L8</accession>
<dbReference type="AlphaFoldDB" id="H0I1L8"/>
<name>H0I1L8_9HYPH</name>
<dbReference type="PATRIC" id="fig|1107882.3.peg.6152"/>